<evidence type="ECO:0000256" key="7">
    <source>
        <dbReference type="ARBA" id="ARBA00051764"/>
    </source>
</evidence>
<evidence type="ECO:0000256" key="5">
    <source>
        <dbReference type="ARBA" id="ARBA00023002"/>
    </source>
</evidence>
<accession>A0A1D2N0C2</accession>
<protein>
    <recommendedName>
        <fullName evidence="10">2-oxoisovalerate dehydrogenase subunit beta, mitochondrial</fullName>
        <ecNumber evidence="3">1.2.4.4</ecNumber>
    </recommendedName>
    <alternativeName>
        <fullName evidence="11">Branched-chain alpha-keto acid dehydrogenase E1 component beta chain</fullName>
    </alternativeName>
</protein>
<gene>
    <name evidence="13" type="ORF">Ocin01_07955</name>
</gene>
<dbReference type="Pfam" id="PF02780">
    <property type="entry name" value="Transketolase_C"/>
    <property type="match status" value="1"/>
</dbReference>
<comment type="subunit">
    <text evidence="9">Heterotetramer of 2 alpha/BCKDHA and 2 beta chains/BCKDHB that forms the branched-chain alpha-keto acid decarboxylase (E1) component of the BCKD complex. The branched-chain alpha-ketoacid dehydrogenase is a large complex composed of three major building blocks E1, E2 and E3. It is organized around E2, a 24-meric cubic core composed of DBT, to which are associated 6 to 12 copies of E1, and approximately 6 copies of the dehydrogenase E3, a DLD dimer.</text>
</comment>
<comment type="cofactor">
    <cofactor evidence="1">
        <name>thiamine diphosphate</name>
        <dbReference type="ChEBI" id="CHEBI:58937"/>
    </cofactor>
</comment>
<dbReference type="PANTHER" id="PTHR42980">
    <property type="entry name" value="2-OXOISOVALERATE DEHYDROGENASE SUBUNIT BETA-RELATED"/>
    <property type="match status" value="1"/>
</dbReference>
<dbReference type="SUPFAM" id="SSF52922">
    <property type="entry name" value="TK C-terminal domain-like"/>
    <property type="match status" value="1"/>
</dbReference>
<dbReference type="GO" id="GO:0003863">
    <property type="term" value="F:branched-chain 2-oxo acid dehydrogenase activity"/>
    <property type="evidence" value="ECO:0007669"/>
    <property type="project" value="UniProtKB-EC"/>
</dbReference>
<evidence type="ECO:0000256" key="9">
    <source>
        <dbReference type="ARBA" id="ARBA00063295"/>
    </source>
</evidence>
<evidence type="ECO:0000256" key="3">
    <source>
        <dbReference type="ARBA" id="ARBA00012277"/>
    </source>
</evidence>
<dbReference type="FunFam" id="3.40.50.970:FF:000001">
    <property type="entry name" value="Pyruvate dehydrogenase E1 beta subunit"/>
    <property type="match status" value="1"/>
</dbReference>
<evidence type="ECO:0000256" key="6">
    <source>
        <dbReference type="ARBA" id="ARBA00023128"/>
    </source>
</evidence>
<comment type="catalytic activity">
    <reaction evidence="7">
        <text>N(6)-[(R)-lipoyl]-L-lysyl-[protein] + 3-methyl-2-oxobutanoate + H(+) = N(6)-[(R)-S(8)-2-methylpropanoyldihydrolipoyl]-L-lysyl-[protein] + CO2</text>
        <dbReference type="Rhea" id="RHEA:13457"/>
        <dbReference type="Rhea" id="RHEA-COMP:10474"/>
        <dbReference type="Rhea" id="RHEA-COMP:10497"/>
        <dbReference type="ChEBI" id="CHEBI:11851"/>
        <dbReference type="ChEBI" id="CHEBI:15378"/>
        <dbReference type="ChEBI" id="CHEBI:16526"/>
        <dbReference type="ChEBI" id="CHEBI:83099"/>
        <dbReference type="ChEBI" id="CHEBI:83142"/>
        <dbReference type="EC" id="1.2.4.4"/>
    </reaction>
    <physiologicalReaction direction="left-to-right" evidence="7">
        <dbReference type="Rhea" id="RHEA:13458"/>
    </physiologicalReaction>
</comment>
<organism evidence="13 14">
    <name type="scientific">Orchesella cincta</name>
    <name type="common">Springtail</name>
    <name type="synonym">Podura cincta</name>
    <dbReference type="NCBI Taxonomy" id="48709"/>
    <lineage>
        <taxon>Eukaryota</taxon>
        <taxon>Metazoa</taxon>
        <taxon>Ecdysozoa</taxon>
        <taxon>Arthropoda</taxon>
        <taxon>Hexapoda</taxon>
        <taxon>Collembola</taxon>
        <taxon>Entomobryomorpha</taxon>
        <taxon>Entomobryoidea</taxon>
        <taxon>Orchesellidae</taxon>
        <taxon>Orchesellinae</taxon>
        <taxon>Orchesella</taxon>
    </lineage>
</organism>
<comment type="subcellular location">
    <subcellularLocation>
        <location evidence="2">Mitochondrion matrix</location>
    </subcellularLocation>
</comment>
<dbReference type="AlphaFoldDB" id="A0A1D2N0C2"/>
<dbReference type="Pfam" id="PF02779">
    <property type="entry name" value="Transket_pyr"/>
    <property type="match status" value="1"/>
</dbReference>
<dbReference type="OMA" id="SEAYYMA"/>
<evidence type="ECO:0000256" key="10">
    <source>
        <dbReference type="ARBA" id="ARBA00071568"/>
    </source>
</evidence>
<comment type="caution">
    <text evidence="13">The sequence shown here is derived from an EMBL/GenBank/DDBJ whole genome shotgun (WGS) entry which is preliminary data.</text>
</comment>
<dbReference type="PANTHER" id="PTHR42980:SF1">
    <property type="entry name" value="2-OXOISOVALERATE DEHYDROGENASE SUBUNIT BETA, MITOCHONDRIAL"/>
    <property type="match status" value="1"/>
</dbReference>
<sequence length="405" mass="44704">MWSNVTPRCVQCIKNKSVVRQLHKTSLKGLCFNPLPVSNRTPTAVGSLQKRISSVLQQWTRSYSAHFTYVPDTVPSSEGETVRMNLFQAVNNAMDIALASDPTAIIFGEDVAFGGVFRCTLNLQDKHGKDRVFNTPLCEQGIAGFGIGAAVAGATVIAEMQFADYIFPAFDQIVNEAAKFRYRCGNQFDCGKLTFRAPCGAVGHGALYHSQSPEAYFAHTPGLKIVMPRGAVKAKGLLLSCIRSNDPCIFFEPKILYRSAVEQVPTRDYELPIGKADILLEGENVTLLGWGTQVHVLREVAQLAQDRLNVTCEVIDLVTIQPWDRETIFNSVTKTGRLVIAHEAPLNCGLGAEIAASVQKECFLNLEAPIQRVTGHDTPFPHVFEPFYIPDKWRCLEAVRVAVEF</sequence>
<keyword evidence="5" id="KW-0560">Oxidoreductase</keyword>
<evidence type="ECO:0000313" key="14">
    <source>
        <dbReference type="Proteomes" id="UP000094527"/>
    </source>
</evidence>
<dbReference type="GO" id="GO:0007584">
    <property type="term" value="P:response to nutrient"/>
    <property type="evidence" value="ECO:0007669"/>
    <property type="project" value="TreeGrafter"/>
</dbReference>
<dbReference type="InterPro" id="IPR009014">
    <property type="entry name" value="Transketo_C/PFOR_II"/>
</dbReference>
<reference evidence="13 14" key="1">
    <citation type="journal article" date="2016" name="Genome Biol. Evol.">
        <title>Gene Family Evolution Reflects Adaptation to Soil Environmental Stressors in the Genome of the Collembolan Orchesella cincta.</title>
        <authorList>
            <person name="Faddeeva-Vakhrusheva A."/>
            <person name="Derks M.F."/>
            <person name="Anvar S.Y."/>
            <person name="Agamennone V."/>
            <person name="Suring W."/>
            <person name="Smit S."/>
            <person name="van Straalen N.M."/>
            <person name="Roelofs D."/>
        </authorList>
    </citation>
    <scope>NUCLEOTIDE SEQUENCE [LARGE SCALE GENOMIC DNA]</scope>
    <source>
        <tissue evidence="13">Mixed pool</tissue>
    </source>
</reference>
<dbReference type="GO" id="GO:0009083">
    <property type="term" value="P:branched-chain amino acid catabolic process"/>
    <property type="evidence" value="ECO:0007669"/>
    <property type="project" value="TreeGrafter"/>
</dbReference>
<dbReference type="Gene3D" id="3.40.50.920">
    <property type="match status" value="1"/>
</dbReference>
<dbReference type="STRING" id="48709.A0A1D2N0C2"/>
<keyword evidence="4" id="KW-0809">Transit peptide</keyword>
<dbReference type="OrthoDB" id="878at2759"/>
<comment type="function">
    <text evidence="8">Together with BCKDHA forms the heterotetrameric E1 subunit of the mitochondrial branched-chain alpha-ketoacid dehydrogenase (BCKD) complex. The BCKD complex catalyzes the multi-step oxidative decarboxylation of alpha-ketoacids derived from the branched-chain amino-acids valine, leucine and isoleucine producing CO2 and acyl-CoA which is subsequently utilized to produce energy. The E1 subunit catalyzes the first step with the decarboxylation of the alpha-ketoacid forming an enzyme-product intermediate. A reductive acylation mediated by the lipoylamide cofactor of E2 extracts the acyl group from the E1 active site for the next step of the reaction.</text>
</comment>
<evidence type="ECO:0000256" key="8">
    <source>
        <dbReference type="ARBA" id="ARBA00057409"/>
    </source>
</evidence>
<dbReference type="InterPro" id="IPR005475">
    <property type="entry name" value="Transketolase-like_Pyr-bd"/>
</dbReference>
<evidence type="ECO:0000256" key="11">
    <source>
        <dbReference type="ARBA" id="ARBA00082400"/>
    </source>
</evidence>
<evidence type="ECO:0000256" key="4">
    <source>
        <dbReference type="ARBA" id="ARBA00022946"/>
    </source>
</evidence>
<dbReference type="EC" id="1.2.4.4" evidence="3"/>
<dbReference type="EMBL" id="LJIJ01000330">
    <property type="protein sequence ID" value="ODM98722.1"/>
    <property type="molecule type" value="Genomic_DNA"/>
</dbReference>
<dbReference type="Gene3D" id="3.40.50.970">
    <property type="match status" value="1"/>
</dbReference>
<dbReference type="InterPro" id="IPR029061">
    <property type="entry name" value="THDP-binding"/>
</dbReference>
<dbReference type="CDD" id="cd07036">
    <property type="entry name" value="TPP_PYR_E1-PDHc-beta_like"/>
    <property type="match status" value="1"/>
</dbReference>
<dbReference type="SUPFAM" id="SSF52518">
    <property type="entry name" value="Thiamin diphosphate-binding fold (THDP-binding)"/>
    <property type="match status" value="1"/>
</dbReference>
<evidence type="ECO:0000313" key="13">
    <source>
        <dbReference type="EMBL" id="ODM98722.1"/>
    </source>
</evidence>
<dbReference type="Proteomes" id="UP000094527">
    <property type="component" value="Unassembled WGS sequence"/>
</dbReference>
<dbReference type="GO" id="GO:0005759">
    <property type="term" value="C:mitochondrial matrix"/>
    <property type="evidence" value="ECO:0007669"/>
    <property type="project" value="UniProtKB-SubCell"/>
</dbReference>
<dbReference type="FunFam" id="3.40.50.920:FF:000004">
    <property type="entry name" value="2-oxoisovalerate dehydrogenase subunit beta 1, mitochondrial"/>
    <property type="match status" value="1"/>
</dbReference>
<dbReference type="InterPro" id="IPR033248">
    <property type="entry name" value="Transketolase_C"/>
</dbReference>
<proteinExistence type="predicted"/>
<dbReference type="SMART" id="SM00861">
    <property type="entry name" value="Transket_pyr"/>
    <property type="match status" value="1"/>
</dbReference>
<keyword evidence="6" id="KW-0496">Mitochondrion</keyword>
<feature type="domain" description="Transketolase-like pyrimidine-binding" evidence="12">
    <location>
        <begin position="84"/>
        <end position="259"/>
    </location>
</feature>
<evidence type="ECO:0000259" key="12">
    <source>
        <dbReference type="SMART" id="SM00861"/>
    </source>
</evidence>
<keyword evidence="14" id="KW-1185">Reference proteome</keyword>
<evidence type="ECO:0000256" key="2">
    <source>
        <dbReference type="ARBA" id="ARBA00004305"/>
    </source>
</evidence>
<name>A0A1D2N0C2_ORCCI</name>
<evidence type="ECO:0000256" key="1">
    <source>
        <dbReference type="ARBA" id="ARBA00001964"/>
    </source>
</evidence>